<feature type="compositionally biased region" description="Basic and acidic residues" evidence="1">
    <location>
        <begin position="44"/>
        <end position="54"/>
    </location>
</feature>
<gene>
    <name evidence="2" type="ORF">EPICR_60034</name>
</gene>
<feature type="compositionally biased region" description="Acidic residues" evidence="1">
    <location>
        <begin position="32"/>
        <end position="43"/>
    </location>
</feature>
<dbReference type="AlphaFoldDB" id="A0A484HQA1"/>
<dbReference type="EMBL" id="CAACVI010000049">
    <property type="protein sequence ID" value="VEN75047.1"/>
    <property type="molecule type" value="Genomic_DNA"/>
</dbReference>
<proteinExistence type="predicted"/>
<reference evidence="2" key="1">
    <citation type="submission" date="2019-01" db="EMBL/GenBank/DDBJ databases">
        <authorList>
            <consortium name="Genoscope - CEA"/>
            <person name="William W."/>
        </authorList>
    </citation>
    <scope>NUCLEOTIDE SEQUENCE</scope>
    <source>
        <strain evidence="2">CR-1</strain>
    </source>
</reference>
<evidence type="ECO:0000256" key="1">
    <source>
        <dbReference type="SAM" id="MobiDB-lite"/>
    </source>
</evidence>
<feature type="region of interest" description="Disordered" evidence="1">
    <location>
        <begin position="32"/>
        <end position="70"/>
    </location>
</feature>
<evidence type="ECO:0000313" key="2">
    <source>
        <dbReference type="EMBL" id="VEN75047.1"/>
    </source>
</evidence>
<sequence>MDDKSGPGGPLEEKSLDGEPGEIIDLVDVVFDDDDGGEFPEEPEPLREAPRDLDAPPGDPEAQTGEDVALSEKQVEQALERVIRNIFQEKIEGMLVQAVEKTVEKEIERISALLKSVVSEQEK</sequence>
<name>A0A484HQA1_9BACT</name>
<feature type="compositionally biased region" description="Basic and acidic residues" evidence="1">
    <location>
        <begin position="1"/>
        <end position="17"/>
    </location>
</feature>
<accession>A0A484HQA1</accession>
<feature type="region of interest" description="Disordered" evidence="1">
    <location>
        <begin position="1"/>
        <end position="20"/>
    </location>
</feature>
<organism evidence="2">
    <name type="scientific">uncultured Desulfobacteraceae bacterium</name>
    <dbReference type="NCBI Taxonomy" id="218296"/>
    <lineage>
        <taxon>Bacteria</taxon>
        <taxon>Pseudomonadati</taxon>
        <taxon>Thermodesulfobacteriota</taxon>
        <taxon>Desulfobacteria</taxon>
        <taxon>Desulfobacterales</taxon>
        <taxon>Desulfobacteraceae</taxon>
        <taxon>environmental samples</taxon>
    </lineage>
</organism>
<protein>
    <submittedName>
        <fullName evidence="2">Uncharacterized protein</fullName>
    </submittedName>
</protein>